<accession>A5DD73</accession>
<evidence type="ECO:0000313" key="2">
    <source>
        <dbReference type="Proteomes" id="UP000001997"/>
    </source>
</evidence>
<dbReference type="eggNOG" id="ENOG502QRKD">
    <property type="taxonomic scope" value="Eukaryota"/>
</dbReference>
<dbReference type="InParanoid" id="A5DD73"/>
<dbReference type="EMBL" id="CH408156">
    <property type="protein sequence ID" value="EDK37126.1"/>
    <property type="molecule type" value="Genomic_DNA"/>
</dbReference>
<dbReference type="VEuPathDB" id="FungiDB:PGUG_01224"/>
<evidence type="ECO:0000313" key="1">
    <source>
        <dbReference type="EMBL" id="EDK37126.1"/>
    </source>
</evidence>
<dbReference type="KEGG" id="pgu:PGUG_01224"/>
<dbReference type="STRING" id="294746.A5DD73"/>
<dbReference type="GeneID" id="5128360"/>
<dbReference type="RefSeq" id="XP_001485553.1">
    <property type="nucleotide sequence ID" value="XM_001485503.1"/>
</dbReference>
<reference evidence="1 2" key="1">
    <citation type="journal article" date="2009" name="Nature">
        <title>Evolution of pathogenicity and sexual reproduction in eight Candida genomes.</title>
        <authorList>
            <person name="Butler G."/>
            <person name="Rasmussen M.D."/>
            <person name="Lin M.F."/>
            <person name="Santos M.A."/>
            <person name="Sakthikumar S."/>
            <person name="Munro C.A."/>
            <person name="Rheinbay E."/>
            <person name="Grabherr M."/>
            <person name="Forche A."/>
            <person name="Reedy J.L."/>
            <person name="Agrafioti I."/>
            <person name="Arnaud M.B."/>
            <person name="Bates S."/>
            <person name="Brown A.J."/>
            <person name="Brunke S."/>
            <person name="Costanzo M.C."/>
            <person name="Fitzpatrick D.A."/>
            <person name="de Groot P.W."/>
            <person name="Harris D."/>
            <person name="Hoyer L.L."/>
            <person name="Hube B."/>
            <person name="Klis F.M."/>
            <person name="Kodira C."/>
            <person name="Lennard N."/>
            <person name="Logue M.E."/>
            <person name="Martin R."/>
            <person name="Neiman A.M."/>
            <person name="Nikolaou E."/>
            <person name="Quail M.A."/>
            <person name="Quinn J."/>
            <person name="Santos M.C."/>
            <person name="Schmitzberger F.F."/>
            <person name="Sherlock G."/>
            <person name="Shah P."/>
            <person name="Silverstein K.A."/>
            <person name="Skrzypek M.S."/>
            <person name="Soll D."/>
            <person name="Staggs R."/>
            <person name="Stansfield I."/>
            <person name="Stumpf M.P."/>
            <person name="Sudbery P.E."/>
            <person name="Srikantha T."/>
            <person name="Zeng Q."/>
            <person name="Berman J."/>
            <person name="Berriman M."/>
            <person name="Heitman J."/>
            <person name="Gow N.A."/>
            <person name="Lorenz M.C."/>
            <person name="Birren B.W."/>
            <person name="Kellis M."/>
            <person name="Cuomo C.A."/>
        </authorList>
    </citation>
    <scope>NUCLEOTIDE SEQUENCE [LARGE SCALE GENOMIC DNA]</scope>
    <source>
        <strain evidence="2">ATCC 6260 / CBS 566 / DSM 6381 / JCM 1539 / NBRC 10279 / NRRL Y-324</strain>
    </source>
</reference>
<organism evidence="1 2">
    <name type="scientific">Meyerozyma guilliermondii (strain ATCC 6260 / CBS 566 / DSM 6381 / JCM 1539 / NBRC 10279 / NRRL Y-324)</name>
    <name type="common">Yeast</name>
    <name type="synonym">Candida guilliermondii</name>
    <dbReference type="NCBI Taxonomy" id="294746"/>
    <lineage>
        <taxon>Eukaryota</taxon>
        <taxon>Fungi</taxon>
        <taxon>Dikarya</taxon>
        <taxon>Ascomycota</taxon>
        <taxon>Saccharomycotina</taxon>
        <taxon>Pichiomycetes</taxon>
        <taxon>Debaryomycetaceae</taxon>
        <taxon>Meyerozyma</taxon>
    </lineage>
</organism>
<dbReference type="OrthoDB" id="5223051at2759"/>
<sequence length="178" mass="20944">MHPSLASSRRSTLIKPLLGNSKSTKRFIHPTSSPCGIFKPPPIEKDVFHHEYSIRPDTYAFKVANTGPHPLQKSESSRFNAIDFIYKHATNYPFSERSPEQVFNTFPKINAAKLNRRKARPSKVKMLTGDFIEDSLYNQKLWILFKREWRFFTPEKPFGLQQYNTILMTFWENWEECL</sequence>
<dbReference type="HOGENOM" id="CLU_1511131_0_0_1"/>
<gene>
    <name evidence="1" type="ORF">PGUG_01224</name>
</gene>
<keyword evidence="2" id="KW-1185">Reference proteome</keyword>
<protein>
    <submittedName>
        <fullName evidence="1">Uncharacterized protein</fullName>
    </submittedName>
</protein>
<proteinExistence type="predicted"/>
<dbReference type="Proteomes" id="UP000001997">
    <property type="component" value="Unassembled WGS sequence"/>
</dbReference>
<dbReference type="AlphaFoldDB" id="A5DD73"/>
<name>A5DD73_PICGU</name>